<protein>
    <submittedName>
        <fullName evidence="3">Uncharacterized protein</fullName>
    </submittedName>
</protein>
<name>A0A914S7A0_PAREQ</name>
<proteinExistence type="predicted"/>
<dbReference type="WBParaSite" id="PEQ_0001008101-mRNA-1">
    <property type="protein sequence ID" value="PEQ_0001008101-mRNA-1"/>
    <property type="gene ID" value="PEQ_0001008101"/>
</dbReference>
<accession>A0A914S7A0</accession>
<evidence type="ECO:0000313" key="3">
    <source>
        <dbReference type="WBParaSite" id="PEQ_0001008101-mRNA-1"/>
    </source>
</evidence>
<feature type="compositionally biased region" description="Basic and acidic residues" evidence="1">
    <location>
        <begin position="1"/>
        <end position="26"/>
    </location>
</feature>
<dbReference type="AlphaFoldDB" id="A0A914S7A0"/>
<organism evidence="2 3">
    <name type="scientific">Parascaris equorum</name>
    <name type="common">Equine roundworm</name>
    <dbReference type="NCBI Taxonomy" id="6256"/>
    <lineage>
        <taxon>Eukaryota</taxon>
        <taxon>Metazoa</taxon>
        <taxon>Ecdysozoa</taxon>
        <taxon>Nematoda</taxon>
        <taxon>Chromadorea</taxon>
        <taxon>Rhabditida</taxon>
        <taxon>Spirurina</taxon>
        <taxon>Ascaridomorpha</taxon>
        <taxon>Ascaridoidea</taxon>
        <taxon>Ascarididae</taxon>
        <taxon>Parascaris</taxon>
    </lineage>
</organism>
<keyword evidence="2" id="KW-1185">Reference proteome</keyword>
<reference evidence="3" key="1">
    <citation type="submission" date="2022-11" db="UniProtKB">
        <authorList>
            <consortium name="WormBaseParasite"/>
        </authorList>
    </citation>
    <scope>IDENTIFICATION</scope>
</reference>
<dbReference type="Proteomes" id="UP000887564">
    <property type="component" value="Unplaced"/>
</dbReference>
<sequence>MNDAFKSHTNTERKKRASRNEEDLLRQRALTAP</sequence>
<feature type="region of interest" description="Disordered" evidence="1">
    <location>
        <begin position="1"/>
        <end position="33"/>
    </location>
</feature>
<evidence type="ECO:0000256" key="1">
    <source>
        <dbReference type="SAM" id="MobiDB-lite"/>
    </source>
</evidence>
<evidence type="ECO:0000313" key="2">
    <source>
        <dbReference type="Proteomes" id="UP000887564"/>
    </source>
</evidence>